<proteinExistence type="predicted"/>
<dbReference type="EMBL" id="OX465077">
    <property type="protein sequence ID" value="CAI9266892.1"/>
    <property type="molecule type" value="Genomic_DNA"/>
</dbReference>
<dbReference type="AlphaFoldDB" id="A0AA35VSJ8"/>
<protein>
    <submittedName>
        <fullName evidence="2">Uncharacterized protein</fullName>
    </submittedName>
</protein>
<organism evidence="2 3">
    <name type="scientific">Lactuca saligna</name>
    <name type="common">Willowleaf lettuce</name>
    <dbReference type="NCBI Taxonomy" id="75948"/>
    <lineage>
        <taxon>Eukaryota</taxon>
        <taxon>Viridiplantae</taxon>
        <taxon>Streptophyta</taxon>
        <taxon>Embryophyta</taxon>
        <taxon>Tracheophyta</taxon>
        <taxon>Spermatophyta</taxon>
        <taxon>Magnoliopsida</taxon>
        <taxon>eudicotyledons</taxon>
        <taxon>Gunneridae</taxon>
        <taxon>Pentapetalae</taxon>
        <taxon>asterids</taxon>
        <taxon>campanulids</taxon>
        <taxon>Asterales</taxon>
        <taxon>Asteraceae</taxon>
        <taxon>Cichorioideae</taxon>
        <taxon>Cichorieae</taxon>
        <taxon>Lactucinae</taxon>
        <taxon>Lactuca</taxon>
    </lineage>
</organism>
<gene>
    <name evidence="2" type="ORF">LSALG_LOCUS7411</name>
</gene>
<sequence>MSKVCYVFIPDGNVVKGPMLLILTSLSKKTTLPSQISSQMNTRIQVLKTSSSTSKASLFAMHFVISQSHSTLSKYVSSIILALSTLMLKPILEPLNMGIVGFLLMQHLFEFPYVFPNQKSTMKLLLRKNVGLFDPIGNNFSIQEEDDEGNNEDEQDYALDEEDDVDDEDDVDIGEACTQGMTNSPSRLNQHILFSSTSFSLTPCSEDIAQHTSSPPQVETIDPLIYIVKSPRPASPSPQTKMFITMSTPIQPIATFQEESSLNFEKKWFIYLECMPHTGLPLSVVYPDAYSEEEIPQGTYSDIDSDEDKLNPRKRNVTFSQGANDVEVGSSSIAGSSLAPPLFKKYKLTLDLEDLAED</sequence>
<name>A0AA35VSJ8_LACSI</name>
<feature type="region of interest" description="Disordered" evidence="1">
    <location>
        <begin position="296"/>
        <end position="322"/>
    </location>
</feature>
<accession>A0AA35VSJ8</accession>
<evidence type="ECO:0000313" key="2">
    <source>
        <dbReference type="EMBL" id="CAI9266892.1"/>
    </source>
</evidence>
<evidence type="ECO:0000256" key="1">
    <source>
        <dbReference type="SAM" id="MobiDB-lite"/>
    </source>
</evidence>
<dbReference type="Proteomes" id="UP001177003">
    <property type="component" value="Chromosome 1"/>
</dbReference>
<reference evidence="2" key="1">
    <citation type="submission" date="2023-04" db="EMBL/GenBank/DDBJ databases">
        <authorList>
            <person name="Vijverberg K."/>
            <person name="Xiong W."/>
            <person name="Schranz E."/>
        </authorList>
    </citation>
    <scope>NUCLEOTIDE SEQUENCE</scope>
</reference>
<keyword evidence="3" id="KW-1185">Reference proteome</keyword>
<evidence type="ECO:0000313" key="3">
    <source>
        <dbReference type="Proteomes" id="UP001177003"/>
    </source>
</evidence>